<dbReference type="GO" id="GO:0016042">
    <property type="term" value="P:lipid catabolic process"/>
    <property type="evidence" value="ECO:0007669"/>
    <property type="project" value="UniProtKB-KW"/>
</dbReference>
<dbReference type="EC" id="3.1.1.-" evidence="5"/>
<feature type="domain" description="PNPLA" evidence="6">
    <location>
        <begin position="11"/>
        <end position="222"/>
    </location>
</feature>
<dbReference type="InterPro" id="IPR016035">
    <property type="entry name" value="Acyl_Trfase/lysoPLipase"/>
</dbReference>
<dbReference type="Gramene" id="KCW67045">
    <property type="protein sequence ID" value="KCW67045"/>
    <property type="gene ID" value="EUGRSUZ_F00811"/>
</dbReference>
<dbReference type="InParanoid" id="A0A059BMX3"/>
<sequence length="378" mass="42412">MEGDQNLISILSIDGGGIRGGIRGIILAVILNFLESELQKLDGPEARIAHYFHTISGTSTGGLITAMLTCPDEAGCPLFTAKEIIEFYLNEFPRIFHPPRSHFWKLPYLERVNTFLWGPKYDGEYLRNVVSKLLGERRLHDTLTNVVIVDYDTILKQLVIFSSHEMKKSPRLDAPLSDICIGAMVIPGYLPSHYFKTIDHLGNITKFNLCGLVANNSSGIAIGETISEVTGGIDSLVEARKHGQFLLLSIGTGIRDSLDESILYLIKALDAKVYYLQIQDDIWGGDLSSIGKATKENLLDLVKVGEDLLQKPVFKRNPESDRPYSKETYAEVLVRFAKLLSWKKREGRLNTDQKKKSFRNIHGRAEPIQEREGACRHL</sequence>
<dbReference type="SUPFAM" id="SSF52151">
    <property type="entry name" value="FabD/lysophospholipase-like"/>
    <property type="match status" value="1"/>
</dbReference>
<dbReference type="AlphaFoldDB" id="A0A059BMX3"/>
<feature type="short sequence motif" description="GXGXXG" evidence="4">
    <location>
        <begin position="15"/>
        <end position="20"/>
    </location>
</feature>
<evidence type="ECO:0000256" key="5">
    <source>
        <dbReference type="RuleBase" id="RU361262"/>
    </source>
</evidence>
<accession>A0A059BMX3</accession>
<name>A0A059BMX3_EUCGR</name>
<dbReference type="PANTHER" id="PTHR32176:SF109">
    <property type="entry name" value="PATATIN-LIKE PROTEIN 2"/>
    <property type="match status" value="1"/>
</dbReference>
<dbReference type="eggNOG" id="KOG0513">
    <property type="taxonomic scope" value="Eukaryota"/>
</dbReference>
<evidence type="ECO:0000256" key="1">
    <source>
        <dbReference type="ARBA" id="ARBA00010240"/>
    </source>
</evidence>
<comment type="caution">
    <text evidence="4">Lacks conserved residue(s) required for the propagation of feature annotation.</text>
</comment>
<proteinExistence type="inferred from homology"/>
<keyword evidence="3 5" id="KW-0443">Lipid metabolism</keyword>
<evidence type="ECO:0000256" key="4">
    <source>
        <dbReference type="PROSITE-ProRule" id="PRU01161"/>
    </source>
</evidence>
<dbReference type="EMBL" id="KK198758">
    <property type="protein sequence ID" value="KCW67045.1"/>
    <property type="molecule type" value="Genomic_DNA"/>
</dbReference>
<comment type="similarity">
    <text evidence="1 5">Belongs to the patatin family.</text>
</comment>
<protein>
    <recommendedName>
        <fullName evidence="5">Patatin</fullName>
        <ecNumber evidence="5">3.1.1.-</ecNumber>
    </recommendedName>
</protein>
<evidence type="ECO:0000313" key="7">
    <source>
        <dbReference type="EMBL" id="KCW67045.1"/>
    </source>
</evidence>
<comment type="function">
    <text evidence="5">Lipolytic acyl hydrolase (LAH).</text>
</comment>
<reference evidence="7" key="1">
    <citation type="submission" date="2013-07" db="EMBL/GenBank/DDBJ databases">
        <title>The genome of Eucalyptus grandis.</title>
        <authorList>
            <person name="Schmutz J."/>
            <person name="Hayes R."/>
            <person name="Myburg A."/>
            <person name="Tuskan G."/>
            <person name="Grattapaglia D."/>
            <person name="Rokhsar D.S."/>
        </authorList>
    </citation>
    <scope>NUCLEOTIDE SEQUENCE</scope>
    <source>
        <tissue evidence="7">Leaf extractions</tissue>
    </source>
</reference>
<comment type="domain">
    <text evidence="5">The nitrogen atoms of the two glycine residues in the GGXR motif define the oxyanion hole, and stabilize the oxyanion that forms during the nucleophilic attack by the catalytic serine during substrate cleavage.</text>
</comment>
<organism evidence="7">
    <name type="scientific">Eucalyptus grandis</name>
    <name type="common">Flooded gum</name>
    <dbReference type="NCBI Taxonomy" id="71139"/>
    <lineage>
        <taxon>Eukaryota</taxon>
        <taxon>Viridiplantae</taxon>
        <taxon>Streptophyta</taxon>
        <taxon>Embryophyta</taxon>
        <taxon>Tracheophyta</taxon>
        <taxon>Spermatophyta</taxon>
        <taxon>Magnoliopsida</taxon>
        <taxon>eudicotyledons</taxon>
        <taxon>Gunneridae</taxon>
        <taxon>Pentapetalae</taxon>
        <taxon>rosids</taxon>
        <taxon>malvids</taxon>
        <taxon>Myrtales</taxon>
        <taxon>Myrtaceae</taxon>
        <taxon>Myrtoideae</taxon>
        <taxon>Eucalypteae</taxon>
        <taxon>Eucalyptus</taxon>
    </lineage>
</organism>
<dbReference type="InterPro" id="IPR002641">
    <property type="entry name" value="PNPLA_dom"/>
</dbReference>
<dbReference type="GO" id="GO:0047372">
    <property type="term" value="F:monoacylglycerol lipase activity"/>
    <property type="evidence" value="ECO:0000318"/>
    <property type="project" value="GO_Central"/>
</dbReference>
<evidence type="ECO:0000256" key="3">
    <source>
        <dbReference type="ARBA" id="ARBA00023098"/>
    </source>
</evidence>
<gene>
    <name evidence="7" type="ORF">EUGRSUZ_F00811</name>
</gene>
<keyword evidence="5" id="KW-0378">Hydrolase</keyword>
<dbReference type="PANTHER" id="PTHR32176">
    <property type="entry name" value="XYLOSE ISOMERASE"/>
    <property type="match status" value="1"/>
</dbReference>
<evidence type="ECO:0000256" key="2">
    <source>
        <dbReference type="ARBA" id="ARBA00022963"/>
    </source>
</evidence>
<keyword evidence="2 5" id="KW-0442">Lipid degradation</keyword>
<dbReference type="GO" id="GO:0004620">
    <property type="term" value="F:phospholipase activity"/>
    <property type="evidence" value="ECO:0000318"/>
    <property type="project" value="GO_Central"/>
</dbReference>
<dbReference type="Pfam" id="PF01734">
    <property type="entry name" value="Patatin"/>
    <property type="match status" value="1"/>
</dbReference>
<dbReference type="PROSITE" id="PS51635">
    <property type="entry name" value="PNPLA"/>
    <property type="match status" value="1"/>
</dbReference>
<evidence type="ECO:0000259" key="6">
    <source>
        <dbReference type="PROSITE" id="PS51635"/>
    </source>
</evidence>
<dbReference type="Gene3D" id="3.40.1090.10">
    <property type="entry name" value="Cytosolic phospholipase A2 catalytic domain"/>
    <property type="match status" value="1"/>
</dbReference>
<feature type="short sequence motif" description="GXSXG" evidence="4">
    <location>
        <begin position="57"/>
        <end position="61"/>
    </location>
</feature>